<gene>
    <name evidence="1" type="ORF">MRB53_016520</name>
</gene>
<evidence type="ECO:0000313" key="1">
    <source>
        <dbReference type="EMBL" id="KAJ8639826.1"/>
    </source>
</evidence>
<proteinExistence type="predicted"/>
<keyword evidence="2" id="KW-1185">Reference proteome</keyword>
<evidence type="ECO:0000313" key="2">
    <source>
        <dbReference type="Proteomes" id="UP001234297"/>
    </source>
</evidence>
<accession>A0ACC2M2I4</accession>
<organism evidence="1 2">
    <name type="scientific">Persea americana</name>
    <name type="common">Avocado</name>
    <dbReference type="NCBI Taxonomy" id="3435"/>
    <lineage>
        <taxon>Eukaryota</taxon>
        <taxon>Viridiplantae</taxon>
        <taxon>Streptophyta</taxon>
        <taxon>Embryophyta</taxon>
        <taxon>Tracheophyta</taxon>
        <taxon>Spermatophyta</taxon>
        <taxon>Magnoliopsida</taxon>
        <taxon>Magnoliidae</taxon>
        <taxon>Laurales</taxon>
        <taxon>Lauraceae</taxon>
        <taxon>Persea</taxon>
    </lineage>
</organism>
<dbReference type="Proteomes" id="UP001234297">
    <property type="component" value="Chromosome 5"/>
</dbReference>
<name>A0ACC2M2I4_PERAE</name>
<sequence length="205" mass="21952">MHGTFMEPHFDAVRESVNSIHTLHGVKEGKIPSLLKADEPISANARRGNVDSILKPMSSARSTSEAAKGLGTTDTPPSTIVGSKQGASFAPTPLEGKSALNPWLAVESTFQNNTTEDVYWEPARKFTKSILNNAVKTVMSSNLEVVSSYFGIAKIVLWNAREAGLDTSMVKSTFGAIFEIATKYSEALKVNGRGLLVLEVGGPRG</sequence>
<reference evidence="1 2" key="1">
    <citation type="journal article" date="2022" name="Hortic Res">
        <title>A haplotype resolved chromosomal level avocado genome allows analysis of novel avocado genes.</title>
        <authorList>
            <person name="Nath O."/>
            <person name="Fletcher S.J."/>
            <person name="Hayward A."/>
            <person name="Shaw L.M."/>
            <person name="Masouleh A.K."/>
            <person name="Furtado A."/>
            <person name="Henry R.J."/>
            <person name="Mitter N."/>
        </authorList>
    </citation>
    <scope>NUCLEOTIDE SEQUENCE [LARGE SCALE GENOMIC DNA]</scope>
    <source>
        <strain evidence="2">cv. Hass</strain>
    </source>
</reference>
<protein>
    <submittedName>
        <fullName evidence="1">Uncharacterized protein</fullName>
    </submittedName>
</protein>
<dbReference type="EMBL" id="CM056813">
    <property type="protein sequence ID" value="KAJ8639826.1"/>
    <property type="molecule type" value="Genomic_DNA"/>
</dbReference>
<comment type="caution">
    <text evidence="1">The sequence shown here is derived from an EMBL/GenBank/DDBJ whole genome shotgun (WGS) entry which is preliminary data.</text>
</comment>